<keyword evidence="2" id="KW-1185">Reference proteome</keyword>
<organism evidence="2 3">
    <name type="scientific">Punica granatum</name>
    <name type="common">Pomegranate</name>
    <dbReference type="NCBI Taxonomy" id="22663"/>
    <lineage>
        <taxon>Eukaryota</taxon>
        <taxon>Viridiplantae</taxon>
        <taxon>Streptophyta</taxon>
        <taxon>Embryophyta</taxon>
        <taxon>Tracheophyta</taxon>
        <taxon>Spermatophyta</taxon>
        <taxon>Magnoliopsida</taxon>
        <taxon>eudicotyledons</taxon>
        <taxon>Gunneridae</taxon>
        <taxon>Pentapetalae</taxon>
        <taxon>rosids</taxon>
        <taxon>malvids</taxon>
        <taxon>Myrtales</taxon>
        <taxon>Lythraceae</taxon>
        <taxon>Punica</taxon>
    </lineage>
</organism>
<reference evidence="2" key="1">
    <citation type="journal article" date="2020" name="Plant Biotechnol. J.">
        <title>The pomegranate (Punica granatum L.) draft genome dissects genetic divergence between soft- and hard-seeded cultivars.</title>
        <authorList>
            <person name="Luo X."/>
            <person name="Li H."/>
            <person name="Wu Z."/>
            <person name="Yao W."/>
            <person name="Zhao P."/>
            <person name="Cao D."/>
            <person name="Yu H."/>
            <person name="Li K."/>
            <person name="Poudel K."/>
            <person name="Zhao D."/>
            <person name="Zhang F."/>
            <person name="Xia X."/>
            <person name="Chen L."/>
            <person name="Wang Q."/>
            <person name="Jing D."/>
            <person name="Cao S."/>
        </authorList>
    </citation>
    <scope>NUCLEOTIDE SEQUENCE [LARGE SCALE GENOMIC DNA]</scope>
    <source>
        <strain evidence="2">cv. Tunisia</strain>
    </source>
</reference>
<dbReference type="PANTHER" id="PTHR31972">
    <property type="entry name" value="EXPRESSED PROTEIN"/>
    <property type="match status" value="1"/>
</dbReference>
<dbReference type="RefSeq" id="XP_031402914.1">
    <property type="nucleotide sequence ID" value="XM_031547054.1"/>
</dbReference>
<evidence type="ECO:0000256" key="1">
    <source>
        <dbReference type="SAM" id="MobiDB-lite"/>
    </source>
</evidence>
<dbReference type="AlphaFoldDB" id="A0A6P8E8Q0"/>
<feature type="region of interest" description="Disordered" evidence="1">
    <location>
        <begin position="45"/>
        <end position="64"/>
    </location>
</feature>
<dbReference type="OrthoDB" id="678233at2759"/>
<dbReference type="PANTHER" id="PTHR31972:SF48">
    <property type="entry name" value="OS04G0407500 PROTEIN"/>
    <property type="match status" value="1"/>
</dbReference>
<name>A0A6P8E8Q0_PUNGR</name>
<gene>
    <name evidence="3" type="primary">LOC116212437</name>
</gene>
<dbReference type="Pfam" id="PF05910">
    <property type="entry name" value="DUF868"/>
    <property type="match status" value="1"/>
</dbReference>
<proteinExistence type="predicted"/>
<dbReference type="InterPro" id="IPR008586">
    <property type="entry name" value="DUF868_pln"/>
</dbReference>
<reference evidence="3" key="2">
    <citation type="submission" date="2025-08" db="UniProtKB">
        <authorList>
            <consortium name="RefSeq"/>
        </authorList>
    </citation>
    <scope>IDENTIFICATION</scope>
    <source>
        <tissue evidence="3">Leaf</tissue>
    </source>
</reference>
<evidence type="ECO:0000313" key="2">
    <source>
        <dbReference type="Proteomes" id="UP000515151"/>
    </source>
</evidence>
<sequence length="354" mass="39508">MIVEPGRLGCIREVTVVALSKRVPLSLSVQMREKFSCFSENSISFSQPSSSHPSSVPSTSTASTSLLPSIQNTVTSVYRSKSPSTQKPLFISLSWFRSLVLGQSSLTIGFAPDPDPASPSSLSFKLISSSSGLFKKNKGSKRIDLEKSRVEVFWDFANARFDRGPEPLNGFYILVVVGSQLGLFLGDMAEEAVEKKFKSSNPMTPKFALVSRREHCSGNGLYGTRCQFGVASSEHDILIRISEGGEGLNRDPILYVYIDKKKVMRVKRLQWNFRGSQTIFVDGTDLMIDMLWDVHDWFFNQASEGRGVFMFTTRSGLLDGKFWVEDGDEKLAEKLETDHKADDFSLFIYATKHS</sequence>
<dbReference type="GeneID" id="116212437"/>
<evidence type="ECO:0000313" key="3">
    <source>
        <dbReference type="RefSeq" id="XP_031402914.1"/>
    </source>
</evidence>
<protein>
    <submittedName>
        <fullName evidence="3">Uncharacterized protein LOC116212437 isoform X1</fullName>
    </submittedName>
</protein>
<dbReference type="Proteomes" id="UP000515151">
    <property type="component" value="Chromosome 6"/>
</dbReference>
<accession>A0A6P8E8Q0</accession>